<protein>
    <submittedName>
        <fullName evidence="5">DUF4479 and tRNA-binding domain-containing protein</fullName>
    </submittedName>
</protein>
<dbReference type="InterPro" id="IPR012340">
    <property type="entry name" value="NA-bd_OB-fold"/>
</dbReference>
<evidence type="ECO:0000256" key="2">
    <source>
        <dbReference type="ARBA" id="ARBA00022884"/>
    </source>
</evidence>
<reference evidence="5 6" key="1">
    <citation type="submission" date="2020-03" db="EMBL/GenBank/DDBJ databases">
        <title>Comparative genomics of Weissella paramesenteroides.</title>
        <authorList>
            <person name="Kant R."/>
            <person name="Takala T."/>
            <person name="Saris P."/>
        </authorList>
    </citation>
    <scope>NUCLEOTIDE SEQUENCE [LARGE SCALE GENOMIC DNA]</scope>
    <source>
        <strain evidence="5 6">SJ27-4</strain>
    </source>
</reference>
<dbReference type="NCBIfam" id="NF045760">
    <property type="entry name" value="YtpR"/>
    <property type="match status" value="1"/>
</dbReference>
<evidence type="ECO:0000313" key="6">
    <source>
        <dbReference type="Proteomes" id="UP001215461"/>
    </source>
</evidence>
<evidence type="ECO:0000256" key="3">
    <source>
        <dbReference type="PROSITE-ProRule" id="PRU00209"/>
    </source>
</evidence>
<evidence type="ECO:0000259" key="4">
    <source>
        <dbReference type="PROSITE" id="PS50886"/>
    </source>
</evidence>
<dbReference type="InterPro" id="IPR037154">
    <property type="entry name" value="YtpR-like_sf"/>
</dbReference>
<dbReference type="InterPro" id="IPR027855">
    <property type="entry name" value="DUF4479"/>
</dbReference>
<dbReference type="PROSITE" id="PS50886">
    <property type="entry name" value="TRBD"/>
    <property type="match status" value="1"/>
</dbReference>
<dbReference type="KEGG" id="wpa:CO680_03300"/>
<comment type="caution">
    <text evidence="5">The sequence shown here is derived from an EMBL/GenBank/DDBJ whole genome shotgun (WGS) entry which is preliminary data.</text>
</comment>
<sequence length="212" mass="22782">MLIASYNPSGMGDNLIVLTNQSTNFNVNHAGDVVQFIGDNDELIGYNFINISQSLDLSNVSGQVFLSSEQVEKLNTLIKKAGFTQELVIDDEPKFVVGYVEKAEPHPDSDHLQVTTTVVDNDERVQIVSGSPNMQQGIKVVVAKVGAMMPSGLIIWPGELRGVSSDGMIVSGRELRLPNAPQVPGALILPDDFAPVGTPFDVNSTAAQSLFK</sequence>
<accession>A0ABD4XK83</accession>
<organism evidence="5 6">
    <name type="scientific">Weissella paramesenteroides</name>
    <name type="common">Leuconostoc paramesenteroides</name>
    <dbReference type="NCBI Taxonomy" id="1249"/>
    <lineage>
        <taxon>Bacteria</taxon>
        <taxon>Bacillati</taxon>
        <taxon>Bacillota</taxon>
        <taxon>Bacilli</taxon>
        <taxon>Lactobacillales</taxon>
        <taxon>Lactobacillaceae</taxon>
        <taxon>Weissella</taxon>
    </lineage>
</organism>
<gene>
    <name evidence="5" type="ORF">G9403_08625</name>
</gene>
<dbReference type="Gene3D" id="2.40.50.140">
    <property type="entry name" value="Nucleic acid-binding proteins"/>
    <property type="match status" value="1"/>
</dbReference>
<evidence type="ECO:0000313" key="5">
    <source>
        <dbReference type="EMBL" id="MDF8371698.1"/>
    </source>
</evidence>
<name>A0ABD4XK83_WEIPA</name>
<feature type="domain" description="TRNA-binding" evidence="4">
    <location>
        <begin position="89"/>
        <end position="201"/>
    </location>
</feature>
<dbReference type="Gene3D" id="3.30.1940.10">
    <property type="entry name" value="YtpR-like"/>
    <property type="match status" value="1"/>
</dbReference>
<dbReference type="RefSeq" id="WP_002827087.1">
    <property type="nucleotide sequence ID" value="NZ_CABKOP010000013.1"/>
</dbReference>
<dbReference type="AlphaFoldDB" id="A0ABD4XK83"/>
<dbReference type="Proteomes" id="UP001215461">
    <property type="component" value="Unassembled WGS sequence"/>
</dbReference>
<dbReference type="CDD" id="cd02796">
    <property type="entry name" value="tRNA_bind_bactPheRS"/>
    <property type="match status" value="1"/>
</dbReference>
<keyword evidence="2 3" id="KW-0694">RNA-binding</keyword>
<dbReference type="SUPFAM" id="SSF50249">
    <property type="entry name" value="Nucleic acid-binding proteins"/>
    <property type="match status" value="1"/>
</dbReference>
<dbReference type="InterPro" id="IPR033714">
    <property type="entry name" value="tRNA_bind_bactPheRS"/>
</dbReference>
<evidence type="ECO:0000256" key="1">
    <source>
        <dbReference type="ARBA" id="ARBA00022555"/>
    </source>
</evidence>
<dbReference type="Pfam" id="PF14794">
    <property type="entry name" value="DUF4479"/>
    <property type="match status" value="1"/>
</dbReference>
<dbReference type="GO" id="GO:0000049">
    <property type="term" value="F:tRNA binding"/>
    <property type="evidence" value="ECO:0007669"/>
    <property type="project" value="UniProtKB-UniRule"/>
</dbReference>
<proteinExistence type="predicted"/>
<keyword evidence="1 3" id="KW-0820">tRNA-binding</keyword>
<dbReference type="InterPro" id="IPR002547">
    <property type="entry name" value="tRNA-bd_dom"/>
</dbReference>
<dbReference type="Pfam" id="PF01588">
    <property type="entry name" value="tRNA_bind"/>
    <property type="match status" value="1"/>
</dbReference>
<dbReference type="EMBL" id="JAANXN010000012">
    <property type="protein sequence ID" value="MDF8371698.1"/>
    <property type="molecule type" value="Genomic_DNA"/>
</dbReference>